<keyword evidence="4 9" id="KW-0808">Transferase</keyword>
<evidence type="ECO:0000313" key="14">
    <source>
        <dbReference type="Proteomes" id="UP000660861"/>
    </source>
</evidence>
<dbReference type="SUPFAM" id="SSF53671">
    <property type="entry name" value="Aspartate/ornithine carbamoyltransferase"/>
    <property type="match status" value="1"/>
</dbReference>
<dbReference type="NCBIfam" id="TIGR00670">
    <property type="entry name" value="asp_carb_tr"/>
    <property type="match status" value="1"/>
</dbReference>
<dbReference type="GO" id="GO:0004070">
    <property type="term" value="F:aspartate carbamoyltransferase activity"/>
    <property type="evidence" value="ECO:0007669"/>
    <property type="project" value="UniProtKB-UniRule"/>
</dbReference>
<evidence type="ECO:0000259" key="12">
    <source>
        <dbReference type="Pfam" id="PF02748"/>
    </source>
</evidence>
<dbReference type="Proteomes" id="UP000660861">
    <property type="component" value="Unassembled WGS sequence"/>
</dbReference>
<comment type="function">
    <text evidence="6">Catalyzes the condensation of carbamoyl phosphate and aspartate to form carbamoyl aspartate and inorganic phosphate, the committed step in the de novo pyrimidine nucleotide biosynthesis pathway.</text>
</comment>
<dbReference type="Pfam" id="PF02748">
    <property type="entry name" value="PyrI_C"/>
    <property type="match status" value="1"/>
</dbReference>
<reference evidence="13" key="1">
    <citation type="submission" date="2020-08" db="EMBL/GenBank/DDBJ databases">
        <title>Genome public.</title>
        <authorList>
            <person name="Liu C."/>
            <person name="Sun Q."/>
        </authorList>
    </citation>
    <scope>NUCLEOTIDE SEQUENCE</scope>
    <source>
        <strain evidence="13">NSJ-54</strain>
    </source>
</reference>
<dbReference type="InterPro" id="IPR006130">
    <property type="entry name" value="Asp/Orn_carbamoylTrfase"/>
</dbReference>
<dbReference type="EC" id="2.1.3.2" evidence="3 8"/>
<evidence type="ECO:0000256" key="4">
    <source>
        <dbReference type="ARBA" id="ARBA00022679"/>
    </source>
</evidence>
<keyword evidence="5" id="KW-0665">Pyrimidine biosynthesis</keyword>
<accession>A0A926IC56</accession>
<dbReference type="Pfam" id="PF00185">
    <property type="entry name" value="OTCace"/>
    <property type="match status" value="1"/>
</dbReference>
<keyword evidence="14" id="KW-1185">Reference proteome</keyword>
<dbReference type="GO" id="GO:0009220">
    <property type="term" value="P:pyrimidine ribonucleotide biosynthetic process"/>
    <property type="evidence" value="ECO:0007669"/>
    <property type="project" value="UniProtKB-UniRule"/>
</dbReference>
<sequence length="354" mass="40202">MLSRHLIDLDDLSLSDLHSILQLAHEIRERPGDYFGACQNKILATLFYEPSTRTQMSFQTAMLRLGGQTIGFDNPLNSSVAKGENLKDTIKIVSGYADIIAVRNPQEGFAKAASLYSNCPIINAGDGGHLHPTQTLTDLTTLMEVKGDLHGLTIGMCGDLKNGRTVHSLIKTMCHFRSKFVLISTPELTVPQYIKDIMDASGCPYTELTTLEEAMPLLDVLYMTRIQRERFSSPEEYERQKNVYVLDKRKMALGRKELKVLHPLPRVDEIEPEVDDDRRAIYFDQAIYGMYARMSLIIHMLDEKNHYPVQFGKSYRAKCQNPRCVTQQERYLPSTFTDCGDMLICDYCDGRTLI</sequence>
<dbReference type="Pfam" id="PF02729">
    <property type="entry name" value="OTCace_N"/>
    <property type="match status" value="1"/>
</dbReference>
<evidence type="ECO:0000259" key="10">
    <source>
        <dbReference type="Pfam" id="PF00185"/>
    </source>
</evidence>
<evidence type="ECO:0000259" key="11">
    <source>
        <dbReference type="Pfam" id="PF02729"/>
    </source>
</evidence>
<comment type="pathway">
    <text evidence="1">Pyrimidine metabolism; UMP biosynthesis via de novo pathway; (S)-dihydroorotate from bicarbonate: step 2/3.</text>
</comment>
<dbReference type="InterPro" id="IPR006132">
    <property type="entry name" value="Asp/Orn_carbamoyltranf_P-bd"/>
</dbReference>
<feature type="domain" description="Aspartate/ornithine carbamoyltransferase Asp/Orn-binding" evidence="10">
    <location>
        <begin position="151"/>
        <end position="299"/>
    </location>
</feature>
<organism evidence="13 14">
    <name type="scientific">Zongyangia hominis</name>
    <dbReference type="NCBI Taxonomy" id="2763677"/>
    <lineage>
        <taxon>Bacteria</taxon>
        <taxon>Bacillati</taxon>
        <taxon>Bacillota</taxon>
        <taxon>Clostridia</taxon>
        <taxon>Eubacteriales</taxon>
        <taxon>Oscillospiraceae</taxon>
        <taxon>Zongyangia</taxon>
    </lineage>
</organism>
<protein>
    <recommendedName>
        <fullName evidence="3 8">Aspartate carbamoyltransferase</fullName>
        <ecNumber evidence="3 8">2.1.3.2</ecNumber>
    </recommendedName>
</protein>
<dbReference type="Gene3D" id="3.40.50.1370">
    <property type="entry name" value="Aspartate/ornithine carbamoyltransferase"/>
    <property type="match status" value="2"/>
</dbReference>
<evidence type="ECO:0000256" key="8">
    <source>
        <dbReference type="NCBIfam" id="TIGR00670"/>
    </source>
</evidence>
<dbReference type="AlphaFoldDB" id="A0A926IC56"/>
<dbReference type="InterPro" id="IPR036901">
    <property type="entry name" value="Asp/Orn_carbamoylTrfase_sf"/>
</dbReference>
<dbReference type="SUPFAM" id="SSF57825">
    <property type="entry name" value="Aspartate carbamoyltransferase, Regulatory-chain, C-terminal domain"/>
    <property type="match status" value="1"/>
</dbReference>
<feature type="domain" description="Aspartate carbamoyltransferase regulatory subunit C-terminal" evidence="12">
    <location>
        <begin position="318"/>
        <end position="349"/>
    </location>
</feature>
<dbReference type="InterPro" id="IPR020542">
    <property type="entry name" value="Asp_carbamoyltrfase_reg_C"/>
</dbReference>
<evidence type="ECO:0000256" key="3">
    <source>
        <dbReference type="ARBA" id="ARBA00013008"/>
    </source>
</evidence>
<evidence type="ECO:0000256" key="1">
    <source>
        <dbReference type="ARBA" id="ARBA00004852"/>
    </source>
</evidence>
<dbReference type="PRINTS" id="PR00100">
    <property type="entry name" value="AOTCASE"/>
</dbReference>
<proteinExistence type="inferred from homology"/>
<dbReference type="PANTHER" id="PTHR45753">
    <property type="entry name" value="ORNITHINE CARBAMOYLTRANSFERASE, MITOCHONDRIAL"/>
    <property type="match status" value="1"/>
</dbReference>
<evidence type="ECO:0000313" key="13">
    <source>
        <dbReference type="EMBL" id="MBC8570872.1"/>
    </source>
</evidence>
<evidence type="ECO:0000256" key="9">
    <source>
        <dbReference type="RuleBase" id="RU003634"/>
    </source>
</evidence>
<dbReference type="PRINTS" id="PR00101">
    <property type="entry name" value="ATCASE"/>
</dbReference>
<evidence type="ECO:0000256" key="6">
    <source>
        <dbReference type="ARBA" id="ARBA00043884"/>
    </source>
</evidence>
<name>A0A926IC56_9FIRM</name>
<dbReference type="GO" id="GO:0006520">
    <property type="term" value="P:amino acid metabolic process"/>
    <property type="evidence" value="ECO:0007669"/>
    <property type="project" value="InterPro"/>
</dbReference>
<dbReference type="FunFam" id="3.40.50.1370:FF:000002">
    <property type="entry name" value="Aspartate carbamoyltransferase 2"/>
    <property type="match status" value="1"/>
</dbReference>
<dbReference type="InterPro" id="IPR006131">
    <property type="entry name" value="Asp_carbamoyltransf_Asp/Orn-bd"/>
</dbReference>
<dbReference type="GO" id="GO:0016597">
    <property type="term" value="F:amino acid binding"/>
    <property type="evidence" value="ECO:0007669"/>
    <property type="project" value="InterPro"/>
</dbReference>
<dbReference type="RefSeq" id="WP_262397964.1">
    <property type="nucleotide sequence ID" value="NZ_JACRTC010000005.1"/>
</dbReference>
<comment type="caution">
    <text evidence="13">The sequence shown here is derived from an EMBL/GenBank/DDBJ whole genome shotgun (WGS) entry which is preliminary data.</text>
</comment>
<dbReference type="GO" id="GO:0006207">
    <property type="term" value="P:'de novo' pyrimidine nucleobase biosynthetic process"/>
    <property type="evidence" value="ECO:0007669"/>
    <property type="project" value="InterPro"/>
</dbReference>
<evidence type="ECO:0000256" key="5">
    <source>
        <dbReference type="ARBA" id="ARBA00022975"/>
    </source>
</evidence>
<dbReference type="PROSITE" id="PS00097">
    <property type="entry name" value="CARBAMOYLTRANSFERASE"/>
    <property type="match status" value="1"/>
</dbReference>
<dbReference type="InterPro" id="IPR036792">
    <property type="entry name" value="Asp_carbatrfase_reg_C_sf"/>
</dbReference>
<feature type="domain" description="Aspartate/ornithine carbamoyltransferase carbamoyl-P binding" evidence="11">
    <location>
        <begin position="4"/>
        <end position="144"/>
    </location>
</feature>
<gene>
    <name evidence="13" type="primary">pyrB</name>
    <name evidence="13" type="ORF">H8709_08530</name>
</gene>
<dbReference type="EMBL" id="JACRTC010000005">
    <property type="protein sequence ID" value="MBC8570872.1"/>
    <property type="molecule type" value="Genomic_DNA"/>
</dbReference>
<evidence type="ECO:0000256" key="2">
    <source>
        <dbReference type="ARBA" id="ARBA00008896"/>
    </source>
</evidence>
<dbReference type="InterPro" id="IPR002082">
    <property type="entry name" value="Asp_carbamoyltransf"/>
</dbReference>
<comment type="similarity">
    <text evidence="2">Belongs to the aspartate/ornithine carbamoyltransferase superfamily. ATCase family.</text>
</comment>
<dbReference type="NCBIfam" id="NF002032">
    <property type="entry name" value="PRK00856.1"/>
    <property type="match status" value="1"/>
</dbReference>
<evidence type="ECO:0000256" key="7">
    <source>
        <dbReference type="ARBA" id="ARBA00048859"/>
    </source>
</evidence>
<dbReference type="PANTHER" id="PTHR45753:SF6">
    <property type="entry name" value="ASPARTATE CARBAMOYLTRANSFERASE"/>
    <property type="match status" value="1"/>
</dbReference>
<comment type="catalytic activity">
    <reaction evidence="7">
        <text>carbamoyl phosphate + L-aspartate = N-carbamoyl-L-aspartate + phosphate + H(+)</text>
        <dbReference type="Rhea" id="RHEA:20013"/>
        <dbReference type="ChEBI" id="CHEBI:15378"/>
        <dbReference type="ChEBI" id="CHEBI:29991"/>
        <dbReference type="ChEBI" id="CHEBI:32814"/>
        <dbReference type="ChEBI" id="CHEBI:43474"/>
        <dbReference type="ChEBI" id="CHEBI:58228"/>
        <dbReference type="EC" id="2.1.3.2"/>
    </reaction>
</comment>